<protein>
    <recommendedName>
        <fullName evidence="4">Methyltransferase type 11 domain-containing protein</fullName>
    </recommendedName>
</protein>
<keyword evidence="2" id="KW-0808">Transferase</keyword>
<comment type="caution">
    <text evidence="5">The sequence shown here is derived from an EMBL/GenBank/DDBJ whole genome shotgun (WGS) entry which is preliminary data.</text>
</comment>
<name>A0A2M8PAU6_9CHLR</name>
<evidence type="ECO:0000256" key="3">
    <source>
        <dbReference type="ARBA" id="ARBA00022691"/>
    </source>
</evidence>
<feature type="domain" description="Methyltransferase type 11" evidence="4">
    <location>
        <begin position="63"/>
        <end position="152"/>
    </location>
</feature>
<dbReference type="GO" id="GO:0032259">
    <property type="term" value="P:methylation"/>
    <property type="evidence" value="ECO:0007669"/>
    <property type="project" value="UniProtKB-KW"/>
</dbReference>
<evidence type="ECO:0000313" key="5">
    <source>
        <dbReference type="EMBL" id="PJF34671.1"/>
    </source>
</evidence>
<dbReference type="SUPFAM" id="SSF53335">
    <property type="entry name" value="S-adenosyl-L-methionine-dependent methyltransferases"/>
    <property type="match status" value="1"/>
</dbReference>
<keyword evidence="3" id="KW-0949">S-adenosyl-L-methionine</keyword>
<dbReference type="Gene3D" id="3.40.50.150">
    <property type="entry name" value="Vaccinia Virus protein VP39"/>
    <property type="match status" value="1"/>
</dbReference>
<gene>
    <name evidence="5" type="ORF">CUN49_14480</name>
</gene>
<sequence length="252" mass="28272">MAWDALGSPSCKPPNEPMPMALTLEKQNRYRTQYRKRRPSWQPATEVYEGLIRAALRPHSAVLDVGCGRGGVLEQLGEAVAFACGVDADLASLRQHRLPNLPRAEALSDALPFRAASFDLILCSWLFEHLKAPQRTFSEFMRVLKPDGRVIFITPNANSLVAILNRVLRPLQRYLVPRLYGRAEADTFPVHYRANTPKRLMRLAERVGGALEQLRRVPDPSYLAFTPLLFRLSCALAEITPPVHLVGVIRKG</sequence>
<organism evidence="5 6">
    <name type="scientific">Candidatus Thermofonsia Clade 1 bacterium</name>
    <dbReference type="NCBI Taxonomy" id="2364210"/>
    <lineage>
        <taxon>Bacteria</taxon>
        <taxon>Bacillati</taxon>
        <taxon>Chloroflexota</taxon>
        <taxon>Candidatus Thermofontia</taxon>
        <taxon>Candidatus Thermofonsia Clade 1</taxon>
    </lineage>
</organism>
<evidence type="ECO:0000256" key="2">
    <source>
        <dbReference type="ARBA" id="ARBA00022679"/>
    </source>
</evidence>
<dbReference type="InterPro" id="IPR029063">
    <property type="entry name" value="SAM-dependent_MTases_sf"/>
</dbReference>
<dbReference type="CDD" id="cd02440">
    <property type="entry name" value="AdoMet_MTases"/>
    <property type="match status" value="1"/>
</dbReference>
<evidence type="ECO:0000256" key="1">
    <source>
        <dbReference type="ARBA" id="ARBA00022603"/>
    </source>
</evidence>
<reference evidence="5 6" key="1">
    <citation type="submission" date="2017-11" db="EMBL/GenBank/DDBJ databases">
        <title>Evolution of Phototrophy in the Chloroflexi Phylum Driven by Horizontal Gene Transfer.</title>
        <authorList>
            <person name="Ward L.M."/>
            <person name="Hemp J."/>
            <person name="Shih P.M."/>
            <person name="Mcglynn S.E."/>
            <person name="Fischer W."/>
        </authorList>
    </citation>
    <scope>NUCLEOTIDE SEQUENCE [LARGE SCALE GENOMIC DNA]</scope>
    <source>
        <strain evidence="5">JP3_13</strain>
    </source>
</reference>
<evidence type="ECO:0000259" key="4">
    <source>
        <dbReference type="Pfam" id="PF08241"/>
    </source>
</evidence>
<dbReference type="GO" id="GO:0008757">
    <property type="term" value="F:S-adenosylmethionine-dependent methyltransferase activity"/>
    <property type="evidence" value="ECO:0007669"/>
    <property type="project" value="InterPro"/>
</dbReference>
<dbReference type="InterPro" id="IPR013216">
    <property type="entry name" value="Methyltransf_11"/>
</dbReference>
<dbReference type="PANTHER" id="PTHR43464">
    <property type="entry name" value="METHYLTRANSFERASE"/>
    <property type="match status" value="1"/>
</dbReference>
<dbReference type="AlphaFoldDB" id="A0A2M8PAU6"/>
<keyword evidence="1" id="KW-0489">Methyltransferase</keyword>
<dbReference type="PANTHER" id="PTHR43464:SF19">
    <property type="entry name" value="UBIQUINONE BIOSYNTHESIS O-METHYLTRANSFERASE, MITOCHONDRIAL"/>
    <property type="match status" value="1"/>
</dbReference>
<accession>A0A2M8PAU6</accession>
<evidence type="ECO:0000313" key="6">
    <source>
        <dbReference type="Proteomes" id="UP000229681"/>
    </source>
</evidence>
<dbReference type="EMBL" id="PGTM01000306">
    <property type="protein sequence ID" value="PJF34671.1"/>
    <property type="molecule type" value="Genomic_DNA"/>
</dbReference>
<dbReference type="Pfam" id="PF08241">
    <property type="entry name" value="Methyltransf_11"/>
    <property type="match status" value="1"/>
</dbReference>
<proteinExistence type="predicted"/>
<dbReference type="Proteomes" id="UP000229681">
    <property type="component" value="Unassembled WGS sequence"/>
</dbReference>